<dbReference type="KEGG" id="ota:OT_ostta09g00090"/>
<evidence type="ECO:0000313" key="3">
    <source>
        <dbReference type="Proteomes" id="UP000009170"/>
    </source>
</evidence>
<feature type="compositionally biased region" description="Low complexity" evidence="1">
    <location>
        <begin position="11"/>
        <end position="20"/>
    </location>
</feature>
<sequence>MRRAVTRVRETASTSTSVAASSALGAWRRAFASDDERSRHEAMMGMEDAYGSGVTAQSEVESPEEKKRRMAEELERRGVLVGDRVRVEVRVGAPLPEQWRHTSTERQDDGTTSSARQSTDASVRSDQRRSSDDDPSSKVPAKKRWLTRVVFGYATLTRNGRVGVKRTGSADTDTSFPTYPKRWVTVLDVGELWEMCTGPRNPSGVSGASDQDMYEYMKATGANPENVSSQDISASR</sequence>
<dbReference type="Proteomes" id="UP000009170">
    <property type="component" value="Unassembled WGS sequence"/>
</dbReference>
<feature type="compositionally biased region" description="Polar residues" evidence="1">
    <location>
        <begin position="110"/>
        <end position="119"/>
    </location>
</feature>
<feature type="compositionally biased region" description="Basic and acidic residues" evidence="1">
    <location>
        <begin position="98"/>
        <end position="109"/>
    </location>
</feature>
<organism evidence="2 3">
    <name type="scientific">Ostreococcus tauri</name>
    <name type="common">Marine green alga</name>
    <dbReference type="NCBI Taxonomy" id="70448"/>
    <lineage>
        <taxon>Eukaryota</taxon>
        <taxon>Viridiplantae</taxon>
        <taxon>Chlorophyta</taxon>
        <taxon>Mamiellophyceae</taxon>
        <taxon>Mamiellales</taxon>
        <taxon>Bathycoccaceae</taxon>
        <taxon>Ostreococcus</taxon>
    </lineage>
</organism>
<dbReference type="InParanoid" id="A0A090N3Y0"/>
<dbReference type="AlphaFoldDB" id="A0A090N3Y0"/>
<accession>A0A090N3Y0</accession>
<evidence type="ECO:0000313" key="2">
    <source>
        <dbReference type="EMBL" id="CEF98903.1"/>
    </source>
</evidence>
<protein>
    <submittedName>
        <fullName evidence="2">Unnamed product</fullName>
    </submittedName>
</protein>
<feature type="compositionally biased region" description="Basic and acidic residues" evidence="1">
    <location>
        <begin position="63"/>
        <end position="72"/>
    </location>
</feature>
<evidence type="ECO:0000256" key="1">
    <source>
        <dbReference type="SAM" id="MobiDB-lite"/>
    </source>
</evidence>
<gene>
    <name evidence="2" type="ORF">OT_ostta09g00090</name>
</gene>
<feature type="region of interest" description="Disordered" evidence="1">
    <location>
        <begin position="48"/>
        <end position="72"/>
    </location>
</feature>
<feature type="region of interest" description="Disordered" evidence="1">
    <location>
        <begin position="96"/>
        <end position="141"/>
    </location>
</feature>
<feature type="region of interest" description="Disordered" evidence="1">
    <location>
        <begin position="1"/>
        <end position="20"/>
    </location>
</feature>
<reference evidence="3" key="1">
    <citation type="journal article" date="2006" name="Proc. Natl. Acad. Sci. U.S.A.">
        <title>Genome analysis of the smallest free-living eukaryote Ostreococcus tauri unveils many unique features.</title>
        <authorList>
            <person name="Derelle E."/>
            <person name="Ferraz C."/>
            <person name="Rombauts S."/>
            <person name="Rouze P."/>
            <person name="Worden A.Z."/>
            <person name="Robbens S."/>
            <person name="Partensky F."/>
            <person name="Degroeve S."/>
            <person name="Echeynie S."/>
            <person name="Cooke R."/>
            <person name="Saeys Y."/>
            <person name="Wuyts J."/>
            <person name="Jabbari K."/>
            <person name="Bowler C."/>
            <person name="Panaud O."/>
            <person name="Piegu B."/>
            <person name="Ball S.G."/>
            <person name="Ral J.-P."/>
            <person name="Bouget F.-Y."/>
            <person name="Piganeau G."/>
            <person name="De Baets B."/>
            <person name="Picard A."/>
            <person name="Delseny M."/>
            <person name="Demaille J."/>
            <person name="Van de Peer Y."/>
            <person name="Moreau H."/>
        </authorList>
    </citation>
    <scope>NUCLEOTIDE SEQUENCE [LARGE SCALE GENOMIC DNA]</scope>
    <source>
        <strain evidence="3">OTTH 0595 / CCAP 157/2 / RCC745</strain>
    </source>
</reference>
<dbReference type="OrthoDB" id="498577at2759"/>
<reference evidence="2 3" key="2">
    <citation type="journal article" date="2014" name="BMC Genomics">
        <title>An improved genome of the model marine alga Ostreococcus tauri unfolds by assessing Illumina de novo assemblies.</title>
        <authorList>
            <person name="Blanc-Mathieu R."/>
            <person name="Verhelst B."/>
            <person name="Derelle E."/>
            <person name="Rombauts S."/>
            <person name="Bouget F.Y."/>
            <person name="Carre I."/>
            <person name="Chateau A."/>
            <person name="Eyre-Walker A."/>
            <person name="Grimsley N."/>
            <person name="Moreau H."/>
            <person name="Piegu B."/>
            <person name="Rivals E."/>
            <person name="Schackwitz W."/>
            <person name="Van de Peer Y."/>
            <person name="Piganeau G."/>
        </authorList>
    </citation>
    <scope>NUCLEOTIDE SEQUENCE [LARGE SCALE GENOMIC DNA]</scope>
    <source>
        <strain evidence="3">OTTH 0595 / CCAP 157/2 / RCC745</strain>
    </source>
</reference>
<name>A0A090N3Y0_OSTTA</name>
<dbReference type="RefSeq" id="XP_022839534.1">
    <property type="nucleotide sequence ID" value="XM_022983254.1"/>
</dbReference>
<feature type="compositionally biased region" description="Basic and acidic residues" evidence="1">
    <location>
        <begin position="123"/>
        <end position="136"/>
    </location>
</feature>
<dbReference type="EMBL" id="CAID01000009">
    <property type="protein sequence ID" value="CEF98903.1"/>
    <property type="molecule type" value="Genomic_DNA"/>
</dbReference>
<dbReference type="GeneID" id="9831863"/>
<comment type="caution">
    <text evidence="2">The sequence shown here is derived from an EMBL/GenBank/DDBJ whole genome shotgun (WGS) entry which is preliminary data.</text>
</comment>
<proteinExistence type="predicted"/>
<keyword evidence="3" id="KW-1185">Reference proteome</keyword>